<reference evidence="1 2" key="1">
    <citation type="submission" date="2018-06" db="EMBL/GenBank/DDBJ databases">
        <authorList>
            <consortium name="Pathogen Informatics"/>
            <person name="Doyle S."/>
        </authorList>
    </citation>
    <scope>NUCLEOTIDE SEQUENCE [LARGE SCALE GENOMIC DNA]</scope>
    <source>
        <strain evidence="1 2">NCTC13767</strain>
    </source>
</reference>
<gene>
    <name evidence="1" type="ORF">NCTC13767_01750</name>
</gene>
<dbReference type="EMBL" id="UHFM01000006">
    <property type="protein sequence ID" value="SUN60115.1"/>
    <property type="molecule type" value="Genomic_DNA"/>
</dbReference>
<dbReference type="Proteomes" id="UP000254510">
    <property type="component" value="Unassembled WGS sequence"/>
</dbReference>
<evidence type="ECO:0000313" key="1">
    <source>
        <dbReference type="EMBL" id="SUN60115.1"/>
    </source>
</evidence>
<dbReference type="InterPro" id="IPR012865">
    <property type="entry name" value="DUF1642"/>
</dbReference>
<name>A0A380K680_9STRE</name>
<dbReference type="Pfam" id="PF07852">
    <property type="entry name" value="DUF1642"/>
    <property type="match status" value="1"/>
</dbReference>
<dbReference type="AlphaFoldDB" id="A0A380K680"/>
<sequence length="192" mass="22610">MKTNMNKQEAIEQINYMDTLNINDMITGQQVVMVNKNQVLDIINQIDEPQKPKVPQVAVEFYERYKDDSLVLGEWFGDFYSNEAIEDFPRMDELTKWLYDNDNETNRQREFALVTLVTLGIDAVEVEKEKLYTAKVKIAAEFSYLNKHVEQGYYFMSNQSESFHIKTHFPQSELEDLGLWDNPAFEIEEVEE</sequence>
<proteinExistence type="predicted"/>
<accession>A0A380K680</accession>
<protein>
    <submittedName>
        <fullName evidence="1">Phage protein</fullName>
    </submittedName>
</protein>
<evidence type="ECO:0000313" key="2">
    <source>
        <dbReference type="Proteomes" id="UP000254510"/>
    </source>
</evidence>
<organism evidence="1 2">
    <name type="scientific">Streptococcus gallolyticus</name>
    <dbReference type="NCBI Taxonomy" id="315405"/>
    <lineage>
        <taxon>Bacteria</taxon>
        <taxon>Bacillati</taxon>
        <taxon>Bacillota</taxon>
        <taxon>Bacilli</taxon>
        <taxon>Lactobacillales</taxon>
        <taxon>Streptococcaceae</taxon>
        <taxon>Streptococcus</taxon>
    </lineage>
</organism>